<protein>
    <recommendedName>
        <fullName evidence="2">Low molecular weight protein antigen 6 PH domain-containing protein</fullName>
    </recommendedName>
</protein>
<evidence type="ECO:0000256" key="1">
    <source>
        <dbReference type="SAM" id="Phobius"/>
    </source>
</evidence>
<keyword evidence="4" id="KW-1185">Reference proteome</keyword>
<dbReference type="InterPro" id="IPR019692">
    <property type="entry name" value="CFP-6_PH"/>
</dbReference>
<keyword evidence="1" id="KW-0812">Transmembrane</keyword>
<dbReference type="Pfam" id="PF10756">
    <property type="entry name" value="bPH_6"/>
    <property type="match status" value="1"/>
</dbReference>
<keyword evidence="1" id="KW-0472">Membrane</keyword>
<evidence type="ECO:0000259" key="2">
    <source>
        <dbReference type="Pfam" id="PF10756"/>
    </source>
</evidence>
<sequence>MLQSSVAFAVMVLVLIGARALWRRRPLPVPGPVPLVDGQLVLRPPRQYALLLGVGTLFPTGLIASVTARSWMLGRMGAASLAGGAVVTVLALSVSVHQFLSAFRSRLVADDTGLERVGVLMRRRVGWRDVARVVYNPVQRWFYVTTTRGTRFWIPEDLPGMAQLADLALRRLPTSVLGADPDAREVLEDLAGPARESLRS</sequence>
<feature type="domain" description="Low molecular weight protein antigen 6 PH" evidence="2">
    <location>
        <begin position="104"/>
        <end position="173"/>
    </location>
</feature>
<feature type="transmembrane region" description="Helical" evidence="1">
    <location>
        <begin position="48"/>
        <end position="66"/>
    </location>
</feature>
<dbReference type="EMBL" id="AP025591">
    <property type="protein sequence ID" value="BDG01411.1"/>
    <property type="molecule type" value="Genomic_DNA"/>
</dbReference>
<proteinExistence type="predicted"/>
<reference evidence="4" key="1">
    <citation type="journal article" date="2022" name="Int. J. Syst. Evol. Microbiol.">
        <title>Anaeromyxobacter oryzae sp. nov., Anaeromyxobacter diazotrophicus sp. nov. and Anaeromyxobacter paludicola sp. nov., isolated from paddy soils.</title>
        <authorList>
            <person name="Itoh H."/>
            <person name="Xu Z."/>
            <person name="Mise K."/>
            <person name="Masuda Y."/>
            <person name="Ushijima N."/>
            <person name="Hayakawa C."/>
            <person name="Shiratori Y."/>
            <person name="Senoo K."/>
        </authorList>
    </citation>
    <scope>NUCLEOTIDE SEQUENCE [LARGE SCALE GENOMIC DNA]</scope>
    <source>
        <strain evidence="4">Red232</strain>
    </source>
</reference>
<evidence type="ECO:0000313" key="3">
    <source>
        <dbReference type="EMBL" id="BDG01411.1"/>
    </source>
</evidence>
<dbReference type="RefSeq" id="WP_248357921.1">
    <property type="nucleotide sequence ID" value="NZ_AP025591.1"/>
</dbReference>
<evidence type="ECO:0000313" key="4">
    <source>
        <dbReference type="Proteomes" id="UP001162891"/>
    </source>
</evidence>
<gene>
    <name evidence="3" type="ORF">AMOR_04070</name>
</gene>
<accession>A0ABN6MM61</accession>
<name>A0ABN6MM61_9BACT</name>
<dbReference type="Proteomes" id="UP001162891">
    <property type="component" value="Chromosome"/>
</dbReference>
<feature type="transmembrane region" description="Helical" evidence="1">
    <location>
        <begin position="78"/>
        <end position="100"/>
    </location>
</feature>
<organism evidence="3 4">
    <name type="scientific">Anaeromyxobacter oryzae</name>
    <dbReference type="NCBI Taxonomy" id="2918170"/>
    <lineage>
        <taxon>Bacteria</taxon>
        <taxon>Pseudomonadati</taxon>
        <taxon>Myxococcota</taxon>
        <taxon>Myxococcia</taxon>
        <taxon>Myxococcales</taxon>
        <taxon>Cystobacterineae</taxon>
        <taxon>Anaeromyxobacteraceae</taxon>
        <taxon>Anaeromyxobacter</taxon>
    </lineage>
</organism>
<keyword evidence="1" id="KW-1133">Transmembrane helix</keyword>